<organism evidence="3 4">
    <name type="scientific">Streptomyces roseoviridis</name>
    <dbReference type="NCBI Taxonomy" id="67361"/>
    <lineage>
        <taxon>Bacteria</taxon>
        <taxon>Bacillati</taxon>
        <taxon>Actinomycetota</taxon>
        <taxon>Actinomycetes</taxon>
        <taxon>Kitasatosporales</taxon>
        <taxon>Streptomycetaceae</taxon>
        <taxon>Streptomyces</taxon>
    </lineage>
</organism>
<keyword evidence="4" id="KW-1185">Reference proteome</keyword>
<gene>
    <name evidence="3" type="ORF">ACFFTP_18825</name>
</gene>
<dbReference type="Proteomes" id="UP001589716">
    <property type="component" value="Unassembled WGS sequence"/>
</dbReference>
<evidence type="ECO:0000313" key="4">
    <source>
        <dbReference type="Proteomes" id="UP001589716"/>
    </source>
</evidence>
<feature type="region of interest" description="Disordered" evidence="1">
    <location>
        <begin position="19"/>
        <end position="118"/>
    </location>
</feature>
<evidence type="ECO:0000256" key="1">
    <source>
        <dbReference type="SAM" id="MobiDB-lite"/>
    </source>
</evidence>
<sequence>MTLLAGAAMAALSGCVAVESPPAAPAPAPRLSVETHGQDVAPQIVQGPAREALEAAMPDPPPPEPRPAVERHRTDEAEGSGPARPRRTEKPRPSSVPKQQHRRPEAEIPGLAQVPRGRADVCELGERYGGWSPRSEQATICRGTYGR</sequence>
<proteinExistence type="predicted"/>
<evidence type="ECO:0000313" key="3">
    <source>
        <dbReference type="EMBL" id="MFB9556234.1"/>
    </source>
</evidence>
<feature type="chain" id="PRO_5045494475" description="Lipoprotein" evidence="2">
    <location>
        <begin position="18"/>
        <end position="147"/>
    </location>
</feature>
<feature type="signal peptide" evidence="2">
    <location>
        <begin position="1"/>
        <end position="17"/>
    </location>
</feature>
<evidence type="ECO:0000256" key="2">
    <source>
        <dbReference type="SAM" id="SignalP"/>
    </source>
</evidence>
<feature type="compositionally biased region" description="Basic and acidic residues" evidence="1">
    <location>
        <begin position="67"/>
        <end position="76"/>
    </location>
</feature>
<reference evidence="3 4" key="1">
    <citation type="submission" date="2024-09" db="EMBL/GenBank/DDBJ databases">
        <authorList>
            <person name="Sun Q."/>
            <person name="Mori K."/>
        </authorList>
    </citation>
    <scope>NUCLEOTIDE SEQUENCE [LARGE SCALE GENOMIC DNA]</scope>
    <source>
        <strain evidence="3 4">JCM 4414</strain>
    </source>
</reference>
<name>A0ABV5QRV4_9ACTN</name>
<keyword evidence="2" id="KW-0732">Signal</keyword>
<accession>A0ABV5QRV4</accession>
<dbReference type="RefSeq" id="WP_345490597.1">
    <property type="nucleotide sequence ID" value="NZ_BAAAWU010000001.1"/>
</dbReference>
<evidence type="ECO:0008006" key="5">
    <source>
        <dbReference type="Google" id="ProtNLM"/>
    </source>
</evidence>
<comment type="caution">
    <text evidence="3">The sequence shown here is derived from an EMBL/GenBank/DDBJ whole genome shotgun (WGS) entry which is preliminary data.</text>
</comment>
<dbReference type="EMBL" id="JBHMCT010000012">
    <property type="protein sequence ID" value="MFB9556234.1"/>
    <property type="molecule type" value="Genomic_DNA"/>
</dbReference>
<protein>
    <recommendedName>
        <fullName evidence="5">Lipoprotein</fullName>
    </recommendedName>
</protein>